<reference evidence="1 2" key="1">
    <citation type="journal article" date="2015" name="Nature">
        <title>rRNA introns, odd ribosomes, and small enigmatic genomes across a large radiation of phyla.</title>
        <authorList>
            <person name="Brown C.T."/>
            <person name="Hug L.A."/>
            <person name="Thomas B.C."/>
            <person name="Sharon I."/>
            <person name="Castelle C.J."/>
            <person name="Singh A."/>
            <person name="Wilkins M.J."/>
            <person name="Williams K.H."/>
            <person name="Banfield J.F."/>
        </authorList>
    </citation>
    <scope>NUCLEOTIDE SEQUENCE [LARGE SCALE GENOMIC DNA]</scope>
</reference>
<sequence>MGREEKLFHLQEDDIQKYELDNGDECEIYMPRSPKERVPFQSEHCEFMPVGWTRLGEIWYPLSYKVVTEDLKSLGLRRNPNIMTFAVCEWVLLPDDQVKPGMDDWGGVWTALRSGSVKTLKEHCQRTWGMETRGFLTAIHNPVFANSYRIKSQGVILLKEIV</sequence>
<organism evidence="1 2">
    <name type="scientific">Candidatus Collierbacteria bacterium GW2011_GWF2_44_15</name>
    <dbReference type="NCBI Taxonomy" id="1618404"/>
    <lineage>
        <taxon>Bacteria</taxon>
        <taxon>Candidatus Collieribacteriota</taxon>
    </lineage>
</organism>
<evidence type="ECO:0000313" key="1">
    <source>
        <dbReference type="EMBL" id="KKT46148.1"/>
    </source>
</evidence>
<accession>A0A0G1HHX4</accession>
<proteinExistence type="predicted"/>
<evidence type="ECO:0000313" key="2">
    <source>
        <dbReference type="Proteomes" id="UP000033861"/>
    </source>
</evidence>
<dbReference type="Proteomes" id="UP000033861">
    <property type="component" value="Unassembled WGS sequence"/>
</dbReference>
<dbReference type="AlphaFoldDB" id="A0A0G1HHX4"/>
<gene>
    <name evidence="1" type="ORF">UW35_C0021G0013</name>
</gene>
<name>A0A0G1HHX4_9BACT</name>
<protein>
    <submittedName>
        <fullName evidence="1">Uncharacterized protein</fullName>
    </submittedName>
</protein>
<dbReference type="EMBL" id="LCHZ01000021">
    <property type="protein sequence ID" value="KKT46148.1"/>
    <property type="molecule type" value="Genomic_DNA"/>
</dbReference>
<comment type="caution">
    <text evidence="1">The sequence shown here is derived from an EMBL/GenBank/DDBJ whole genome shotgun (WGS) entry which is preliminary data.</text>
</comment>